<feature type="domain" description="Hedgehog/Intein (Hint)" evidence="1">
    <location>
        <begin position="154"/>
        <end position="284"/>
    </location>
</feature>
<dbReference type="InterPro" id="IPR028992">
    <property type="entry name" value="Hedgehog/Intein_dom"/>
</dbReference>
<reference evidence="2 3" key="1">
    <citation type="submission" date="2023-01" db="EMBL/GenBank/DDBJ databases">
        <title>Complete genome sequence of Roseicyclus marinus strain Dej080120_10.</title>
        <authorList>
            <person name="Ueki S."/>
            <person name="Maruyama F."/>
        </authorList>
    </citation>
    <scope>NUCLEOTIDE SEQUENCE [LARGE SCALE GENOMIC DNA]</scope>
    <source>
        <strain evidence="2 3">Dej080120_10</strain>
    </source>
</reference>
<protein>
    <recommendedName>
        <fullName evidence="1">Hedgehog/Intein (Hint) domain-containing protein</fullName>
    </recommendedName>
</protein>
<keyword evidence="3" id="KW-1185">Reference proteome</keyword>
<dbReference type="KEGG" id="rmai:MACH21_01310"/>
<evidence type="ECO:0000313" key="3">
    <source>
        <dbReference type="Proteomes" id="UP001337723"/>
    </source>
</evidence>
<name>A0AA48KHA5_9RHOB</name>
<organism evidence="2 3">
    <name type="scientific">Roseicyclus marinus</name>
    <dbReference type="NCBI Taxonomy" id="2161673"/>
    <lineage>
        <taxon>Bacteria</taxon>
        <taxon>Pseudomonadati</taxon>
        <taxon>Pseudomonadota</taxon>
        <taxon>Alphaproteobacteria</taxon>
        <taxon>Rhodobacterales</taxon>
        <taxon>Roseobacteraceae</taxon>
        <taxon>Roseicyclus</taxon>
    </lineage>
</organism>
<evidence type="ECO:0000313" key="2">
    <source>
        <dbReference type="EMBL" id="BDW83954.1"/>
    </source>
</evidence>
<accession>A0AA48KHA5</accession>
<evidence type="ECO:0000259" key="1">
    <source>
        <dbReference type="Pfam" id="PF13403"/>
    </source>
</evidence>
<dbReference type="EMBL" id="AP027266">
    <property type="protein sequence ID" value="BDW83954.1"/>
    <property type="molecule type" value="Genomic_DNA"/>
</dbReference>
<dbReference type="AlphaFoldDB" id="A0AA48KHA5"/>
<sequence length="330" mass="36067">MPIARGEWVRVPGPQAEMTLCLEFTVPPVRVSGPVRLWQGQAAPGRALALYRLPEGAFRLVHGEIDLTTGPDLGRTGETLSLRYRSCARGRGDILDIINHDRTQRHRVRTGLAVAARLDELLPRDERFLQVCQVAAIAGFGLPPSDLPGMSGQAVVMTRGGARAVDSLRVGNELVTATGARMPLRWIERRPRLCLGRSAPVRLRAPYFGLARDIWVTPETRVVRSGPAVEYIFGVEKVLVRAGDMTTIAGARRDRWKPVRHVHHLMLDDHACVMVDRCGIETALLADVIAAGDAKVASQLAETDRTPCLPVLDRAGAQALIGFKGRRVLG</sequence>
<proteinExistence type="predicted"/>
<dbReference type="Proteomes" id="UP001337723">
    <property type="component" value="Chromosome"/>
</dbReference>
<dbReference type="Pfam" id="PF13403">
    <property type="entry name" value="Hint_2"/>
    <property type="match status" value="1"/>
</dbReference>
<gene>
    <name evidence="2" type="ORF">MACH21_01310</name>
</gene>